<evidence type="ECO:0000256" key="1">
    <source>
        <dbReference type="ARBA" id="ARBA00023172"/>
    </source>
</evidence>
<dbReference type="InterPro" id="IPR050090">
    <property type="entry name" value="Tyrosine_recombinase_XerCD"/>
</dbReference>
<dbReference type="GO" id="GO:0003677">
    <property type="term" value="F:DNA binding"/>
    <property type="evidence" value="ECO:0007669"/>
    <property type="project" value="InterPro"/>
</dbReference>
<dbReference type="InterPro" id="IPR011010">
    <property type="entry name" value="DNA_brk_join_enz"/>
</dbReference>
<dbReference type="PATRIC" id="fig|39777.7.peg.1605"/>
<feature type="domain" description="Tyr recombinase" evidence="2">
    <location>
        <begin position="76"/>
        <end position="257"/>
    </location>
</feature>
<dbReference type="GO" id="GO:0015074">
    <property type="term" value="P:DNA integration"/>
    <property type="evidence" value="ECO:0007669"/>
    <property type="project" value="InterPro"/>
</dbReference>
<sequence>MLPDNILSSKLNTAIIQTAFDEFQKTRSYGYANSVLGLIRQTLKYSYRMGFIADIRFIDNIQLYKPLTNVDKVKKNHAKFLTKTELKELLGLLNAINPHVAMICEFQSLTGLRFGELAALRTQDYDKENKVIDINGTLTTRGSFADDAMRLSPKNAYSIRKVSLDARADKIINHFILANKARRLWQGNVAKNDYIFVTDGGLPYDLHFVNKIINRVGFYKPVSTHTFRHTHISLLAEANAPLKAIMERVGHNNHALP</sequence>
<dbReference type="PANTHER" id="PTHR30349:SF64">
    <property type="entry name" value="PROPHAGE INTEGRASE INTD-RELATED"/>
    <property type="match status" value="1"/>
</dbReference>
<evidence type="ECO:0000259" key="2">
    <source>
        <dbReference type="PROSITE" id="PS51898"/>
    </source>
</evidence>
<name>A0A133S204_9FIRM</name>
<organism evidence="3">
    <name type="scientific">Veillonella atypica</name>
    <dbReference type="NCBI Taxonomy" id="39777"/>
    <lineage>
        <taxon>Bacteria</taxon>
        <taxon>Bacillati</taxon>
        <taxon>Bacillota</taxon>
        <taxon>Negativicutes</taxon>
        <taxon>Veillonellales</taxon>
        <taxon>Veillonellaceae</taxon>
        <taxon>Veillonella</taxon>
    </lineage>
</organism>
<dbReference type="AlphaFoldDB" id="A0A133S204"/>
<dbReference type="InterPro" id="IPR013762">
    <property type="entry name" value="Integrase-like_cat_sf"/>
</dbReference>
<dbReference type="GO" id="GO:0006310">
    <property type="term" value="P:DNA recombination"/>
    <property type="evidence" value="ECO:0007669"/>
    <property type="project" value="UniProtKB-KW"/>
</dbReference>
<evidence type="ECO:0000313" key="3">
    <source>
        <dbReference type="EMBL" id="KXA62404.1"/>
    </source>
</evidence>
<proteinExistence type="predicted"/>
<dbReference type="CDD" id="cd01189">
    <property type="entry name" value="INT_ICEBs1_C_like"/>
    <property type="match status" value="1"/>
</dbReference>
<reference evidence="3 4" key="1">
    <citation type="submission" date="2016-01" db="EMBL/GenBank/DDBJ databases">
        <authorList>
            <person name="Oliw E.H."/>
        </authorList>
    </citation>
    <scope>NUCLEOTIDE SEQUENCE [LARGE SCALE GENOMIC DNA]</scope>
    <source>
        <strain evidence="3 4">CMW7756B</strain>
    </source>
</reference>
<dbReference type="Pfam" id="PF00589">
    <property type="entry name" value="Phage_integrase"/>
    <property type="match status" value="1"/>
</dbReference>
<dbReference type="Proteomes" id="UP000070226">
    <property type="component" value="Unassembled WGS sequence"/>
</dbReference>
<gene>
    <name evidence="3" type="ORF">HMPREF3233_01639</name>
</gene>
<comment type="caution">
    <text evidence="3">The sequence shown here is derived from an EMBL/GenBank/DDBJ whole genome shotgun (WGS) entry which is preliminary data.</text>
</comment>
<evidence type="ECO:0000313" key="4">
    <source>
        <dbReference type="Proteomes" id="UP000070226"/>
    </source>
</evidence>
<dbReference type="Gene3D" id="1.10.443.10">
    <property type="entry name" value="Intergrase catalytic core"/>
    <property type="match status" value="1"/>
</dbReference>
<dbReference type="SUPFAM" id="SSF56349">
    <property type="entry name" value="DNA breaking-rejoining enzymes"/>
    <property type="match status" value="1"/>
</dbReference>
<dbReference type="EMBL" id="LRQT01000093">
    <property type="protein sequence ID" value="KXA62404.1"/>
    <property type="molecule type" value="Genomic_DNA"/>
</dbReference>
<dbReference type="RefSeq" id="WP_060807849.1">
    <property type="nucleotide sequence ID" value="NZ_KQ958120.1"/>
</dbReference>
<accession>A0A133S204</accession>
<keyword evidence="1" id="KW-0233">DNA recombination</keyword>
<protein>
    <submittedName>
        <fullName evidence="3">Site-specific recombinase, phage integrase family</fullName>
    </submittedName>
</protein>
<dbReference type="InterPro" id="IPR002104">
    <property type="entry name" value="Integrase_catalytic"/>
</dbReference>
<dbReference type="PANTHER" id="PTHR30349">
    <property type="entry name" value="PHAGE INTEGRASE-RELATED"/>
    <property type="match status" value="1"/>
</dbReference>
<dbReference type="PROSITE" id="PS51898">
    <property type="entry name" value="TYR_RECOMBINASE"/>
    <property type="match status" value="1"/>
</dbReference>